<dbReference type="Proteomes" id="UP000317650">
    <property type="component" value="Chromosome 9"/>
</dbReference>
<dbReference type="EMBL" id="PYDT01000010">
    <property type="protein sequence ID" value="THU46259.1"/>
    <property type="molecule type" value="Genomic_DNA"/>
</dbReference>
<accession>A0A4S8IEF6</accession>
<gene>
    <name evidence="2" type="ORF">C4D60_Mb09t03060</name>
</gene>
<proteinExistence type="predicted"/>
<keyword evidence="3" id="KW-1185">Reference proteome</keyword>
<sequence>MRPTNKPASLPRKLTRALQSTTTAKTPQLLPWKSPAETRNLKRNHHPAELPCRARLPPELRPIIGYFFGLARKLVGVRVLRNKWI</sequence>
<feature type="region of interest" description="Disordered" evidence="1">
    <location>
        <begin position="1"/>
        <end position="27"/>
    </location>
</feature>
<evidence type="ECO:0000313" key="3">
    <source>
        <dbReference type="Proteomes" id="UP000317650"/>
    </source>
</evidence>
<dbReference type="AlphaFoldDB" id="A0A4S8IEF6"/>
<protein>
    <submittedName>
        <fullName evidence="2">Uncharacterized protein</fullName>
    </submittedName>
</protein>
<name>A0A4S8IEF6_MUSBA</name>
<evidence type="ECO:0000256" key="1">
    <source>
        <dbReference type="SAM" id="MobiDB-lite"/>
    </source>
</evidence>
<evidence type="ECO:0000313" key="2">
    <source>
        <dbReference type="EMBL" id="THU46259.1"/>
    </source>
</evidence>
<comment type="caution">
    <text evidence="2">The sequence shown here is derived from an EMBL/GenBank/DDBJ whole genome shotgun (WGS) entry which is preliminary data.</text>
</comment>
<organism evidence="2 3">
    <name type="scientific">Musa balbisiana</name>
    <name type="common">Banana</name>
    <dbReference type="NCBI Taxonomy" id="52838"/>
    <lineage>
        <taxon>Eukaryota</taxon>
        <taxon>Viridiplantae</taxon>
        <taxon>Streptophyta</taxon>
        <taxon>Embryophyta</taxon>
        <taxon>Tracheophyta</taxon>
        <taxon>Spermatophyta</taxon>
        <taxon>Magnoliopsida</taxon>
        <taxon>Liliopsida</taxon>
        <taxon>Zingiberales</taxon>
        <taxon>Musaceae</taxon>
        <taxon>Musa</taxon>
    </lineage>
</organism>
<reference evidence="2 3" key="1">
    <citation type="journal article" date="2019" name="Nat. Plants">
        <title>Genome sequencing of Musa balbisiana reveals subgenome evolution and function divergence in polyploid bananas.</title>
        <authorList>
            <person name="Yao X."/>
        </authorList>
    </citation>
    <scope>NUCLEOTIDE SEQUENCE [LARGE SCALE GENOMIC DNA]</scope>
    <source>
        <strain evidence="3">cv. DH-PKW</strain>
        <tissue evidence="2">Leaves</tissue>
    </source>
</reference>
<feature type="compositionally biased region" description="Polar residues" evidence="1">
    <location>
        <begin position="17"/>
        <end position="26"/>
    </location>
</feature>